<evidence type="ECO:0000259" key="1">
    <source>
        <dbReference type="Pfam" id="PF13614"/>
    </source>
</evidence>
<proteinExistence type="predicted"/>
<feature type="domain" description="AAA" evidence="1">
    <location>
        <begin position="3"/>
        <end position="167"/>
    </location>
</feature>
<keyword evidence="2" id="KW-0614">Plasmid</keyword>
<dbReference type="Gene3D" id="3.40.50.300">
    <property type="entry name" value="P-loop containing nucleotide triphosphate hydrolases"/>
    <property type="match status" value="1"/>
</dbReference>
<dbReference type="PANTHER" id="PTHR13696">
    <property type="entry name" value="P-LOOP CONTAINING NUCLEOSIDE TRIPHOSPHATE HYDROLASE"/>
    <property type="match status" value="1"/>
</dbReference>
<dbReference type="Pfam" id="PF13614">
    <property type="entry name" value="AAA_31"/>
    <property type="match status" value="1"/>
</dbReference>
<dbReference type="InterPro" id="IPR025669">
    <property type="entry name" value="AAA_dom"/>
</dbReference>
<organism evidence="2">
    <name type="scientific">uncultured prokaryote</name>
    <dbReference type="NCBI Taxonomy" id="198431"/>
    <lineage>
        <taxon>unclassified sequences</taxon>
        <taxon>environmental samples</taxon>
    </lineage>
</organism>
<dbReference type="PANTHER" id="PTHR13696:SF99">
    <property type="entry name" value="COBYRINIC ACID AC-DIAMIDE SYNTHASE"/>
    <property type="match status" value="1"/>
</dbReference>
<reference evidence="2" key="1">
    <citation type="submission" date="2015-06" db="EMBL/GenBank/DDBJ databases">
        <authorList>
            <person name="Joergensen T."/>
        </authorList>
    </citation>
    <scope>NUCLEOTIDE SEQUENCE</scope>
    <source>
        <plasmid evidence="2">pRGRH0082</plasmid>
    </source>
</reference>
<dbReference type="SUPFAM" id="SSF52540">
    <property type="entry name" value="P-loop containing nucleoside triphosphate hydrolases"/>
    <property type="match status" value="1"/>
</dbReference>
<sequence>MARIIAVINHKGGVGKTTSVASLGAALAEMGQKVLIVDLDAQSNLTSSLLPPSPDYRTIYNALTERRDLPIVEINPNLSLTPSALELAGIELELAATYGRETILKGLLEPMAQRYDFILLDCPPSLGLISVNAIIASTEIYVPMMAEALPYKGLDMLTHFLDMLQSGLSHPAQIDGIIITRYLRNKNLTKIVEEDIRKTYGEKVFKTNIRENVSIAEAPLTQTNVLAYAPKSNGAEDYRLLAQEVLQRGNK</sequence>
<geneLocation type="plasmid" evidence="2">
    <name>pRGRH0082</name>
</geneLocation>
<reference evidence="2" key="2">
    <citation type="submission" date="2015-07" db="EMBL/GenBank/DDBJ databases">
        <title>Plasmids, circular viruses and viroids from rat gut.</title>
        <authorList>
            <person name="Jorgensen T.J."/>
            <person name="Hansen M.A."/>
            <person name="Xu Z."/>
            <person name="Tabak M.A."/>
            <person name="Sorensen S.J."/>
            <person name="Hansen L.H."/>
        </authorList>
    </citation>
    <scope>NUCLEOTIDE SEQUENCE</scope>
    <source>
        <plasmid evidence="2">pRGRH0082</plasmid>
    </source>
</reference>
<protein>
    <recommendedName>
        <fullName evidence="1">AAA domain-containing protein</fullName>
    </recommendedName>
</protein>
<accession>A0A0H5PWB8</accession>
<evidence type="ECO:0000313" key="2">
    <source>
        <dbReference type="EMBL" id="CRY93858.1"/>
    </source>
</evidence>
<dbReference type="EMBL" id="LN852773">
    <property type="protein sequence ID" value="CRY93858.1"/>
    <property type="molecule type" value="Genomic_DNA"/>
</dbReference>
<dbReference type="CDD" id="cd02042">
    <property type="entry name" value="ParAB_family"/>
    <property type="match status" value="1"/>
</dbReference>
<dbReference type="InterPro" id="IPR050678">
    <property type="entry name" value="DNA_Partitioning_ATPase"/>
</dbReference>
<dbReference type="AlphaFoldDB" id="A0A0H5PWB8"/>
<dbReference type="FunFam" id="3.40.50.300:FF:000285">
    <property type="entry name" value="Sporulation initiation inhibitor Soj"/>
    <property type="match status" value="1"/>
</dbReference>
<name>A0A0H5PWB8_9ZZZZ</name>
<dbReference type="InterPro" id="IPR027417">
    <property type="entry name" value="P-loop_NTPase"/>
</dbReference>